<gene>
    <name evidence="2" type="ORF">I7X12_17225</name>
</gene>
<reference evidence="2 3" key="1">
    <citation type="submission" date="2020-12" db="EMBL/GenBank/DDBJ databases">
        <title>Halosimplex halophilum sp. nov. and Halosimplex salinum sp. nov., two new members of the genus Halosimplex.</title>
        <authorList>
            <person name="Cui H.L."/>
        </authorList>
    </citation>
    <scope>NUCLEOTIDE SEQUENCE [LARGE SCALE GENOMIC DNA]</scope>
    <source>
        <strain evidence="2 3">YGH94</strain>
    </source>
</reference>
<evidence type="ECO:0000313" key="3">
    <source>
        <dbReference type="Proteomes" id="UP000595001"/>
    </source>
</evidence>
<dbReference type="KEGG" id="hlt:I7X12_17225"/>
<dbReference type="Proteomes" id="UP000595001">
    <property type="component" value="Chromosome"/>
</dbReference>
<dbReference type="RefSeq" id="WP_198061261.1">
    <property type="nucleotide sequence ID" value="NZ_CP065856.1"/>
</dbReference>
<dbReference type="EMBL" id="CP065856">
    <property type="protein sequence ID" value="QPV62457.1"/>
    <property type="molecule type" value="Genomic_DNA"/>
</dbReference>
<sequence>MLGCLLLAAAGGFVAYQSFTGPDTTTEERTVTTWTADDELRHGAVVQRDTRAFDAGAVLRNRSVYFSSVTPTLNGSYVFRHSGDADPATVRTDLRLVVRAVEAGEGESVLWRVSERVASERTESLAPGREFAVPYEFNVTAQSELAEQVREELGSSRGDVQVRLVADTTVSATAAGETFEGDRTATLEVTPRGDSYSVTTTTAGQRNEPVTEQVTVPVDPDPLARYGGALALVVGLVGAVLVAALDRTGRLDVDSETRETMALARERDSFGEWISTGRVPPAGDDRVVTVDSLTGLVDVAIDSERRVIEDTDSGTFVVLDGATRYEFRPDDGESGALAPVDGPGTGSAQSNGEVSADDSPTGDGAEPRSTDE</sequence>
<name>A0A7T3KUP3_9EURY</name>
<feature type="region of interest" description="Disordered" evidence="1">
    <location>
        <begin position="327"/>
        <end position="372"/>
    </location>
</feature>
<evidence type="ECO:0000313" key="2">
    <source>
        <dbReference type="EMBL" id="QPV62457.1"/>
    </source>
</evidence>
<dbReference type="OrthoDB" id="270764at2157"/>
<accession>A0A7T3KUP3</accession>
<keyword evidence="3" id="KW-1185">Reference proteome</keyword>
<organism evidence="2 3">
    <name type="scientific">Halosimplex litoreum</name>
    <dbReference type="NCBI Taxonomy" id="1198301"/>
    <lineage>
        <taxon>Archaea</taxon>
        <taxon>Methanobacteriati</taxon>
        <taxon>Methanobacteriota</taxon>
        <taxon>Stenosarchaea group</taxon>
        <taxon>Halobacteria</taxon>
        <taxon>Halobacteriales</taxon>
        <taxon>Haloarculaceae</taxon>
        <taxon>Halosimplex</taxon>
    </lineage>
</organism>
<dbReference type="InterPro" id="IPR035185">
    <property type="entry name" value="DUF5305"/>
</dbReference>
<dbReference type="AlphaFoldDB" id="A0A7T3KUP3"/>
<evidence type="ECO:0000256" key="1">
    <source>
        <dbReference type="SAM" id="MobiDB-lite"/>
    </source>
</evidence>
<dbReference type="GeneID" id="60590272"/>
<proteinExistence type="predicted"/>
<protein>
    <submittedName>
        <fullName evidence="2">DUF5305 domain-containing protein</fullName>
    </submittedName>
</protein>
<dbReference type="Pfam" id="PF17231">
    <property type="entry name" value="DUF5305"/>
    <property type="match status" value="1"/>
</dbReference>